<dbReference type="EMBL" id="JANPWB010000003">
    <property type="protein sequence ID" value="KAJ1196881.1"/>
    <property type="molecule type" value="Genomic_DNA"/>
</dbReference>
<evidence type="ECO:0000313" key="1">
    <source>
        <dbReference type="EMBL" id="KAJ1196881.1"/>
    </source>
</evidence>
<sequence length="121" mass="13172">LTCLAPLLSTHLPGPSSQYSPAWPLFLGVPYLSLFWGLTCLRLTCPGSERTCTVTRSPEITCLAPLLSTHLPGPSSQYSPAWPLFLGVPYLSLFWGLTCLRLTCPGSERTCTVTRSPEITC</sequence>
<proteinExistence type="predicted"/>
<accession>A0AAV7V7L0</accession>
<gene>
    <name evidence="1" type="ORF">NDU88_000744</name>
</gene>
<organism evidence="1 2">
    <name type="scientific">Pleurodeles waltl</name>
    <name type="common">Iberian ribbed newt</name>
    <dbReference type="NCBI Taxonomy" id="8319"/>
    <lineage>
        <taxon>Eukaryota</taxon>
        <taxon>Metazoa</taxon>
        <taxon>Chordata</taxon>
        <taxon>Craniata</taxon>
        <taxon>Vertebrata</taxon>
        <taxon>Euteleostomi</taxon>
        <taxon>Amphibia</taxon>
        <taxon>Batrachia</taxon>
        <taxon>Caudata</taxon>
        <taxon>Salamandroidea</taxon>
        <taxon>Salamandridae</taxon>
        <taxon>Pleurodelinae</taxon>
        <taxon>Pleurodeles</taxon>
    </lineage>
</organism>
<name>A0AAV7V7L0_PLEWA</name>
<dbReference type="Proteomes" id="UP001066276">
    <property type="component" value="Chromosome 2_1"/>
</dbReference>
<feature type="non-terminal residue" evidence="1">
    <location>
        <position position="1"/>
    </location>
</feature>
<keyword evidence="2" id="KW-1185">Reference proteome</keyword>
<comment type="caution">
    <text evidence="1">The sequence shown here is derived from an EMBL/GenBank/DDBJ whole genome shotgun (WGS) entry which is preliminary data.</text>
</comment>
<protein>
    <submittedName>
        <fullName evidence="1">Uncharacterized protein</fullName>
    </submittedName>
</protein>
<dbReference type="AlphaFoldDB" id="A0AAV7V7L0"/>
<reference evidence="1" key="1">
    <citation type="journal article" date="2022" name="bioRxiv">
        <title>Sequencing and chromosome-scale assembly of the giantPleurodeles waltlgenome.</title>
        <authorList>
            <person name="Brown T."/>
            <person name="Elewa A."/>
            <person name="Iarovenko S."/>
            <person name="Subramanian E."/>
            <person name="Araus A.J."/>
            <person name="Petzold A."/>
            <person name="Susuki M."/>
            <person name="Suzuki K.-i.T."/>
            <person name="Hayashi T."/>
            <person name="Toyoda A."/>
            <person name="Oliveira C."/>
            <person name="Osipova E."/>
            <person name="Leigh N.D."/>
            <person name="Simon A."/>
            <person name="Yun M.H."/>
        </authorList>
    </citation>
    <scope>NUCLEOTIDE SEQUENCE</scope>
    <source>
        <strain evidence="1">20211129_DDA</strain>
        <tissue evidence="1">Liver</tissue>
    </source>
</reference>
<evidence type="ECO:0000313" key="2">
    <source>
        <dbReference type="Proteomes" id="UP001066276"/>
    </source>
</evidence>
<feature type="non-terminal residue" evidence="1">
    <location>
        <position position="121"/>
    </location>
</feature>